<feature type="compositionally biased region" description="Polar residues" evidence="10">
    <location>
        <begin position="462"/>
        <end position="480"/>
    </location>
</feature>
<evidence type="ECO:0000256" key="9">
    <source>
        <dbReference type="ARBA" id="ARBA00047444"/>
    </source>
</evidence>
<evidence type="ECO:0000256" key="5">
    <source>
        <dbReference type="ARBA" id="ARBA00022964"/>
    </source>
</evidence>
<evidence type="ECO:0000256" key="7">
    <source>
        <dbReference type="ARBA" id="ARBA00023004"/>
    </source>
</evidence>
<organism evidence="11">
    <name type="scientific">Magallana gigas</name>
    <name type="common">Pacific oyster</name>
    <name type="synonym">Crassostrea gigas</name>
    <dbReference type="NCBI Taxonomy" id="29159"/>
    <lineage>
        <taxon>Eukaryota</taxon>
        <taxon>Metazoa</taxon>
        <taxon>Spiralia</taxon>
        <taxon>Lophotrochozoa</taxon>
        <taxon>Mollusca</taxon>
        <taxon>Bivalvia</taxon>
        <taxon>Autobranchia</taxon>
        <taxon>Pteriomorphia</taxon>
        <taxon>Ostreida</taxon>
        <taxon>Ostreoidea</taxon>
        <taxon>Ostreidae</taxon>
        <taxon>Magallana</taxon>
    </lineage>
</organism>
<evidence type="ECO:0000313" key="11">
    <source>
        <dbReference type="EMBL" id="EKC40860.1"/>
    </source>
</evidence>
<comment type="catalytic activity">
    <reaction evidence="9">
        <text>[ribosomal protein uS12]-L-proline + 2-oxoglutarate + O2 = [ribosomal protein uS12]-(3S)-3-hydroxy-L-proline + succinate + CO2</text>
        <dbReference type="Rhea" id="RHEA:54156"/>
        <dbReference type="Rhea" id="RHEA-COMP:13816"/>
        <dbReference type="Rhea" id="RHEA-COMP:13818"/>
        <dbReference type="ChEBI" id="CHEBI:15379"/>
        <dbReference type="ChEBI" id="CHEBI:16526"/>
        <dbReference type="ChEBI" id="CHEBI:16810"/>
        <dbReference type="ChEBI" id="CHEBI:30031"/>
        <dbReference type="ChEBI" id="CHEBI:50342"/>
        <dbReference type="ChEBI" id="CHEBI:85428"/>
    </reaction>
</comment>
<evidence type="ECO:0000256" key="4">
    <source>
        <dbReference type="ARBA" id="ARBA00022896"/>
    </source>
</evidence>
<evidence type="ECO:0000256" key="1">
    <source>
        <dbReference type="ARBA" id="ARBA00001961"/>
    </source>
</evidence>
<dbReference type="GO" id="GO:0031543">
    <property type="term" value="F:peptidyl-proline dioxygenase activity"/>
    <property type="evidence" value="ECO:0007669"/>
    <property type="project" value="TreeGrafter"/>
</dbReference>
<evidence type="ECO:0000256" key="2">
    <source>
        <dbReference type="ARBA" id="ARBA00007443"/>
    </source>
</evidence>
<keyword evidence="6" id="KW-0560">Oxidoreductase</keyword>
<dbReference type="Pfam" id="PF10637">
    <property type="entry name" value="Ofd1_CTDD"/>
    <property type="match status" value="2"/>
</dbReference>
<dbReference type="AlphaFoldDB" id="K1RH90"/>
<feature type="region of interest" description="Disordered" evidence="10">
    <location>
        <begin position="440"/>
        <end position="480"/>
    </location>
</feature>
<dbReference type="InterPro" id="IPR019601">
    <property type="entry name" value="Oxoglutarate/Fe-dep_Oase_C"/>
</dbReference>
<comment type="cofactor">
    <cofactor evidence="1">
        <name>L-ascorbate</name>
        <dbReference type="ChEBI" id="CHEBI:38290"/>
    </cofactor>
</comment>
<gene>
    <name evidence="11" type="ORF">CGI_10004833</name>
</gene>
<dbReference type="GO" id="GO:0031418">
    <property type="term" value="F:L-ascorbic acid binding"/>
    <property type="evidence" value="ECO:0007669"/>
    <property type="project" value="UniProtKB-KW"/>
</dbReference>
<feature type="region of interest" description="Disordered" evidence="10">
    <location>
        <begin position="647"/>
        <end position="688"/>
    </location>
</feature>
<dbReference type="PANTHER" id="PTHR12117">
    <property type="entry name" value="HISTONE ACETYLTRANSFERASE COMPLEX"/>
    <property type="match status" value="1"/>
</dbReference>
<dbReference type="HOGENOM" id="CLU_367715_0_0_1"/>
<evidence type="ECO:0000256" key="8">
    <source>
        <dbReference type="ARBA" id="ARBA00029938"/>
    </source>
</evidence>
<dbReference type="InParanoid" id="K1RH90"/>
<dbReference type="GO" id="GO:0005506">
    <property type="term" value="F:iron ion binding"/>
    <property type="evidence" value="ECO:0007669"/>
    <property type="project" value="InterPro"/>
</dbReference>
<evidence type="ECO:0000256" key="3">
    <source>
        <dbReference type="ARBA" id="ARBA00022723"/>
    </source>
</evidence>
<protein>
    <recommendedName>
        <fullName evidence="8">uS12 prolyl 3-hydroxylase</fullName>
    </recommendedName>
</protein>
<dbReference type="EMBL" id="JH817076">
    <property type="protein sequence ID" value="EKC40860.1"/>
    <property type="molecule type" value="Genomic_DNA"/>
</dbReference>
<comment type="similarity">
    <text evidence="2">Belongs to the TPA1 family.</text>
</comment>
<sequence>MSGKRKSSKCNANTTSKKTRIKGQCEISVNSVFEDEAVLKKLTHFVEEELENGDSCECGDIKAYRRPFFHCMLSNLVQNKDFTANLQDEILDLNFVEKNNDLYKFHQSTEDLKVTKLPNLSAIRDVIYTSVREWIIKMTGIKLSTQVDMSCAMYRYTDVLSCHDDELDDRRVAFIYYLVPESWNEGDGGRLQLFSLDDNGEPKEIVKNLIPVKNSFVFFEVTPASFHQVEEVLTEDKTRLSISGWFHGPRIDRPSPYVEAPPTASPSVSIEEDDFYSWLNPQYLDSATQASIKETFVEESQIELSNFLQENMYEELASLLSGIDRRDSPRCHCEVRKWQHGSYTLVHDTDAETKHCALDAVLYIGCGDWQTEYGGITSYIAKGEDEELLSVCPTPNSLALVYRDTETLKFVKHINARVNDTPNKGFMDISCVKREERESDFSDEESIKSLKSCPDEEKQESNGRLPTPSNRQASDNPVVQPMSDSILNEEEDSALQDEELGLRARRCKVPDSLTDEQEDALAEWFQSQPLFFDQSVRDFKNKDKRERLLEEKAQDFGLQDKIERVAVIKIKMEHRLFSDGKPITIYHNHAPEMRVDDDSWDEDVAQLDISQYDLHPGPLRLPESIASEEELVNMSGTPVRADPRAAFIKQETPDDSTEQTTETLPRNHHLQPPTSEVLDPRRSSSNSPRTAWANWLTAEVMELPEELWRKFQRESFELVMRYKEQQQVHRQQQSNHPGSTSGATSHFATIAQPQHQFR</sequence>
<dbReference type="Gene3D" id="2.60.120.620">
    <property type="entry name" value="q2cbj1_9rhob like domain"/>
    <property type="match status" value="3"/>
</dbReference>
<dbReference type="GO" id="GO:0005737">
    <property type="term" value="C:cytoplasm"/>
    <property type="evidence" value="ECO:0007669"/>
    <property type="project" value="TreeGrafter"/>
</dbReference>
<dbReference type="PANTHER" id="PTHR12117:SF0">
    <property type="entry name" value="PROLYL 3-HYDROXYLASE OGFOD1"/>
    <property type="match status" value="1"/>
</dbReference>
<evidence type="ECO:0000256" key="6">
    <source>
        <dbReference type="ARBA" id="ARBA00023002"/>
    </source>
</evidence>
<keyword evidence="4" id="KW-0847">Vitamin C</keyword>
<keyword evidence="3" id="KW-0479">Metal-binding</keyword>
<keyword evidence="5" id="KW-0223">Dioxygenase</keyword>
<evidence type="ECO:0000256" key="10">
    <source>
        <dbReference type="SAM" id="MobiDB-lite"/>
    </source>
</evidence>
<dbReference type="InterPro" id="IPR006620">
    <property type="entry name" value="Pro_4_hyd_alph"/>
</dbReference>
<dbReference type="PROSITE" id="PS51471">
    <property type="entry name" value="FE2OG_OXY"/>
    <property type="match status" value="1"/>
</dbReference>
<dbReference type="InterPro" id="IPR005123">
    <property type="entry name" value="Oxoglu/Fe-dep_dioxygenase_dom"/>
</dbReference>
<dbReference type="FunCoup" id="K1RH90">
    <property type="interactions" value="1335"/>
</dbReference>
<proteinExistence type="inferred from homology"/>
<keyword evidence="7" id="KW-0408">Iron</keyword>
<dbReference type="GO" id="GO:0006449">
    <property type="term" value="P:regulation of translational termination"/>
    <property type="evidence" value="ECO:0007669"/>
    <property type="project" value="TreeGrafter"/>
</dbReference>
<dbReference type="InterPro" id="IPR039558">
    <property type="entry name" value="TPA1/OFD1_N"/>
</dbReference>
<reference evidence="11" key="1">
    <citation type="journal article" date="2012" name="Nature">
        <title>The oyster genome reveals stress adaptation and complexity of shell formation.</title>
        <authorList>
            <person name="Zhang G."/>
            <person name="Fang X."/>
            <person name="Guo X."/>
            <person name="Li L."/>
            <person name="Luo R."/>
            <person name="Xu F."/>
            <person name="Yang P."/>
            <person name="Zhang L."/>
            <person name="Wang X."/>
            <person name="Qi H."/>
            <person name="Xiong Z."/>
            <person name="Que H."/>
            <person name="Xie Y."/>
            <person name="Holland P.W."/>
            <person name="Paps J."/>
            <person name="Zhu Y."/>
            <person name="Wu F."/>
            <person name="Chen Y."/>
            <person name="Wang J."/>
            <person name="Peng C."/>
            <person name="Meng J."/>
            <person name="Yang L."/>
            <person name="Liu J."/>
            <person name="Wen B."/>
            <person name="Zhang N."/>
            <person name="Huang Z."/>
            <person name="Zhu Q."/>
            <person name="Feng Y."/>
            <person name="Mount A."/>
            <person name="Hedgecock D."/>
            <person name="Xu Z."/>
            <person name="Liu Y."/>
            <person name="Domazet-Loso T."/>
            <person name="Du Y."/>
            <person name="Sun X."/>
            <person name="Zhang S."/>
            <person name="Liu B."/>
            <person name="Cheng P."/>
            <person name="Jiang X."/>
            <person name="Li J."/>
            <person name="Fan D."/>
            <person name="Wang W."/>
            <person name="Fu W."/>
            <person name="Wang T."/>
            <person name="Wang B."/>
            <person name="Zhang J."/>
            <person name="Peng Z."/>
            <person name="Li Y."/>
            <person name="Li N."/>
            <person name="Wang J."/>
            <person name="Chen M."/>
            <person name="He Y."/>
            <person name="Tan F."/>
            <person name="Song X."/>
            <person name="Zheng Q."/>
            <person name="Huang R."/>
            <person name="Yang H."/>
            <person name="Du X."/>
            <person name="Chen L."/>
            <person name="Yang M."/>
            <person name="Gaffney P.M."/>
            <person name="Wang S."/>
            <person name="Luo L."/>
            <person name="She Z."/>
            <person name="Ming Y."/>
            <person name="Huang W."/>
            <person name="Zhang S."/>
            <person name="Huang B."/>
            <person name="Zhang Y."/>
            <person name="Qu T."/>
            <person name="Ni P."/>
            <person name="Miao G."/>
            <person name="Wang J."/>
            <person name="Wang Q."/>
            <person name="Steinberg C.E."/>
            <person name="Wang H."/>
            <person name="Li N."/>
            <person name="Qian L."/>
            <person name="Zhang G."/>
            <person name="Li Y."/>
            <person name="Yang H."/>
            <person name="Liu X."/>
            <person name="Wang J."/>
            <person name="Yin Y."/>
            <person name="Wang J."/>
        </authorList>
    </citation>
    <scope>NUCLEOTIDE SEQUENCE [LARGE SCALE GENOMIC DNA]</scope>
    <source>
        <strain evidence="11">05x7-T-G4-1.051#20</strain>
    </source>
</reference>
<dbReference type="SMART" id="SM00702">
    <property type="entry name" value="P4Hc"/>
    <property type="match status" value="1"/>
</dbReference>
<name>K1RH90_MAGGI</name>
<feature type="compositionally biased region" description="Basic and acidic residues" evidence="10">
    <location>
        <begin position="440"/>
        <end position="461"/>
    </location>
</feature>
<dbReference type="Pfam" id="PF13661">
    <property type="entry name" value="2OG-FeII_Oxy_4"/>
    <property type="match status" value="1"/>
</dbReference>
<accession>K1RH90</accession>
<dbReference type="InterPro" id="IPR051842">
    <property type="entry name" value="uS12_prolyl_hydroxylase"/>
</dbReference>